<protein>
    <submittedName>
        <fullName evidence="8">Uncharacterized protein</fullName>
    </submittedName>
</protein>
<feature type="region of interest" description="Disordered" evidence="6">
    <location>
        <begin position="76"/>
        <end position="150"/>
    </location>
</feature>
<feature type="transmembrane region" description="Helical" evidence="7">
    <location>
        <begin position="729"/>
        <end position="747"/>
    </location>
</feature>
<dbReference type="EMBL" id="HBHK01006443">
    <property type="protein sequence ID" value="CAD9672326.1"/>
    <property type="molecule type" value="Transcribed_RNA"/>
</dbReference>
<evidence type="ECO:0000256" key="1">
    <source>
        <dbReference type="ARBA" id="ARBA00004141"/>
    </source>
</evidence>
<dbReference type="PANTHER" id="PTHR13317:SF4">
    <property type="entry name" value="TRANSMEMBRANE ANTERIOR POSTERIOR TRANSFORMATION PROTEIN 1 HOMOLOG"/>
    <property type="match status" value="1"/>
</dbReference>
<keyword evidence="5 7" id="KW-0472">Membrane</keyword>
<feature type="compositionally biased region" description="Basic residues" evidence="6">
    <location>
        <begin position="1"/>
        <end position="11"/>
    </location>
</feature>
<evidence type="ECO:0000256" key="4">
    <source>
        <dbReference type="ARBA" id="ARBA00022989"/>
    </source>
</evidence>
<dbReference type="AlphaFoldDB" id="A0A7S2RIS4"/>
<keyword evidence="4 7" id="KW-1133">Transmembrane helix</keyword>
<comment type="subcellular location">
    <subcellularLocation>
        <location evidence="1">Membrane</location>
        <topology evidence="1">Multi-pass membrane protein</topology>
    </subcellularLocation>
</comment>
<accession>A0A7S2RIS4</accession>
<feature type="transmembrane region" description="Helical" evidence="7">
    <location>
        <begin position="399"/>
        <end position="416"/>
    </location>
</feature>
<evidence type="ECO:0000256" key="7">
    <source>
        <dbReference type="SAM" id="Phobius"/>
    </source>
</evidence>
<feature type="compositionally biased region" description="Polar residues" evidence="6">
    <location>
        <begin position="168"/>
        <end position="181"/>
    </location>
</feature>
<evidence type="ECO:0000256" key="6">
    <source>
        <dbReference type="SAM" id="MobiDB-lite"/>
    </source>
</evidence>
<name>A0A7S2RIS4_9STRA</name>
<feature type="transmembrane region" description="Helical" evidence="7">
    <location>
        <begin position="521"/>
        <end position="544"/>
    </location>
</feature>
<keyword evidence="3 7" id="KW-0812">Transmembrane</keyword>
<proteinExistence type="inferred from homology"/>
<organism evidence="8">
    <name type="scientific">Mucochytrium quahogii</name>
    <dbReference type="NCBI Taxonomy" id="96639"/>
    <lineage>
        <taxon>Eukaryota</taxon>
        <taxon>Sar</taxon>
        <taxon>Stramenopiles</taxon>
        <taxon>Bigyra</taxon>
        <taxon>Labyrinthulomycetes</taxon>
        <taxon>Thraustochytrida</taxon>
        <taxon>Thraustochytriidae</taxon>
        <taxon>Mucochytrium</taxon>
    </lineage>
</organism>
<dbReference type="Pfam" id="PF05346">
    <property type="entry name" value="DUF747"/>
    <property type="match status" value="1"/>
</dbReference>
<feature type="compositionally biased region" description="Polar residues" evidence="6">
    <location>
        <begin position="76"/>
        <end position="89"/>
    </location>
</feature>
<comment type="similarity">
    <text evidence="2">Belongs to the TAPT1 family.</text>
</comment>
<feature type="region of interest" description="Disordered" evidence="6">
    <location>
        <begin position="1"/>
        <end position="50"/>
    </location>
</feature>
<gene>
    <name evidence="8" type="ORF">QSP1433_LOCUS3896</name>
</gene>
<feature type="transmembrane region" description="Helical" evidence="7">
    <location>
        <begin position="689"/>
        <end position="709"/>
    </location>
</feature>
<feature type="compositionally biased region" description="Low complexity" evidence="6">
    <location>
        <begin position="264"/>
        <end position="277"/>
    </location>
</feature>
<feature type="region of interest" description="Disordered" evidence="6">
    <location>
        <begin position="162"/>
        <end position="333"/>
    </location>
</feature>
<feature type="transmembrane region" description="Helical" evidence="7">
    <location>
        <begin position="451"/>
        <end position="469"/>
    </location>
</feature>
<feature type="compositionally biased region" description="Low complexity" evidence="6">
    <location>
        <begin position="295"/>
        <end position="313"/>
    </location>
</feature>
<sequence length="812" mass="89797">MAKKNRGRKKSGGNINTVHSIMQQRNVFASSSTSKGAKETMTTPASKICNEETTKQGGLIVGGASAGVAANIHPDSSFSNNVADGTPDTSNEKAPEKGLAAGRASPGVAANIHPGSSFNNEVVDGETDFDNKKQNKKGLSPSGASAGVTANIHAGSRFSDLAGGLTPQPINTTCTGKESGSSGHGEIMSGKLSDPGRGEENMALRPETPPVSNYNSDPGFESFKKVSNRIRNKSPLSQTKSGEQYAKDLTEAADVVPDGGRQRSPSNMSNGSIGSSMEAAMLGSASIHSRGTPHSSPRNGGRSRSPSGSTVPSAFQEELPNGSDVSVPSEAESKLPEDDFIRYYVKSSSDETRSTIGFFDFLWHDLGCEPEEDKISSKYVSVEDDVFNFIRVPLEVESLLFYGFFMCLDSLLFVIVYLPLRMLRAVLLLVLTVFVPRLPERFRFHRTQLYDVLRIVMLSVAFVFLLQVHMSRIYHYVRGQAFIKLYVIFNMLDIFDRLMCSLGQDILDSLFYMTKTSPRSYIAIFFRLVLGVVYVSLHSLLYFVRLITLNAAINSTSNALMTILISNNFVELKGSVFKRFAEQNLFQITCSDMVERFELFVFLVLTGIESKDTWAEFFYGSAMYVFVCELLVDWIKHAFITKFNRIHFSCYGNFLEALCRDLAPIGNHKHPYATTTRLGGRPVDSTLAVANRIGLATLPLTCVIMRVLWFNRPEEFHDDLFQLDKLISVVLVVLCLVCLKSCINIFLKGHACKVLLSRERKILQRSSPRLSSVPCTPSEKELQKAVVAKHMQKIDQLAGIRRYQIFKSRIPT</sequence>
<reference evidence="8" key="1">
    <citation type="submission" date="2021-01" db="EMBL/GenBank/DDBJ databases">
        <authorList>
            <person name="Corre E."/>
            <person name="Pelletier E."/>
            <person name="Niang G."/>
            <person name="Scheremetjew M."/>
            <person name="Finn R."/>
            <person name="Kale V."/>
            <person name="Holt S."/>
            <person name="Cochrane G."/>
            <person name="Meng A."/>
            <person name="Brown T."/>
            <person name="Cohen L."/>
        </authorList>
    </citation>
    <scope>NUCLEOTIDE SEQUENCE</scope>
    <source>
        <strain evidence="8">NY070348D</strain>
    </source>
</reference>
<evidence type="ECO:0000256" key="2">
    <source>
        <dbReference type="ARBA" id="ARBA00008803"/>
    </source>
</evidence>
<dbReference type="InterPro" id="IPR008010">
    <property type="entry name" value="Tatp1"/>
</dbReference>
<dbReference type="GO" id="GO:0005789">
    <property type="term" value="C:endoplasmic reticulum membrane"/>
    <property type="evidence" value="ECO:0007669"/>
    <property type="project" value="TreeGrafter"/>
</dbReference>
<feature type="compositionally biased region" description="Polar residues" evidence="6">
    <location>
        <begin position="15"/>
        <end position="45"/>
    </location>
</feature>
<evidence type="ECO:0000313" key="8">
    <source>
        <dbReference type="EMBL" id="CAD9672326.1"/>
    </source>
</evidence>
<evidence type="ECO:0000256" key="5">
    <source>
        <dbReference type="ARBA" id="ARBA00023136"/>
    </source>
</evidence>
<evidence type="ECO:0000256" key="3">
    <source>
        <dbReference type="ARBA" id="ARBA00022692"/>
    </source>
</evidence>
<dbReference type="PANTHER" id="PTHR13317">
    <property type="entry name" value="TRANSMEMBRANE ANTERIOR POSTERIOR TRANSFORMATION PROTEIN 1 HOMOLOG"/>
    <property type="match status" value="1"/>
</dbReference>